<organism evidence="1 2">
    <name type="scientific">Patellaria atrata CBS 101060</name>
    <dbReference type="NCBI Taxonomy" id="1346257"/>
    <lineage>
        <taxon>Eukaryota</taxon>
        <taxon>Fungi</taxon>
        <taxon>Dikarya</taxon>
        <taxon>Ascomycota</taxon>
        <taxon>Pezizomycotina</taxon>
        <taxon>Dothideomycetes</taxon>
        <taxon>Dothideomycetes incertae sedis</taxon>
        <taxon>Patellariales</taxon>
        <taxon>Patellariaceae</taxon>
        <taxon>Patellaria</taxon>
    </lineage>
</organism>
<evidence type="ECO:0000313" key="2">
    <source>
        <dbReference type="Proteomes" id="UP000799429"/>
    </source>
</evidence>
<sequence>MHKRIQDFAAELDPPLQFEAAGATPTTIGSAHPTLAGEITATLVLPGGEIVSTPLKRKRVPEDTAEQKETAPLIHIGRTIVPPLYGILCVKILQRFIVLPGSYPAKRPSPYLRKCVEQWKRFLDMRKDDLEGAQEAFGHLAAAQRKGHLNIRNEWLVYRDDKERWNADFPNNTISLRNEGSDNDPLLSGCDLGEDLEIPDIYKVQR</sequence>
<gene>
    <name evidence="1" type="ORF">M501DRAFT_986128</name>
</gene>
<name>A0A9P4S8M7_9PEZI</name>
<keyword evidence="2" id="KW-1185">Reference proteome</keyword>
<proteinExistence type="predicted"/>
<dbReference type="Proteomes" id="UP000799429">
    <property type="component" value="Unassembled WGS sequence"/>
</dbReference>
<dbReference type="AlphaFoldDB" id="A0A9P4S8M7"/>
<accession>A0A9P4S8M7</accession>
<comment type="caution">
    <text evidence="1">The sequence shown here is derived from an EMBL/GenBank/DDBJ whole genome shotgun (WGS) entry which is preliminary data.</text>
</comment>
<dbReference type="EMBL" id="MU006098">
    <property type="protein sequence ID" value="KAF2837936.1"/>
    <property type="molecule type" value="Genomic_DNA"/>
</dbReference>
<evidence type="ECO:0000313" key="1">
    <source>
        <dbReference type="EMBL" id="KAF2837936.1"/>
    </source>
</evidence>
<protein>
    <submittedName>
        <fullName evidence="1">Uncharacterized protein</fullName>
    </submittedName>
</protein>
<reference evidence="1" key="1">
    <citation type="journal article" date="2020" name="Stud. Mycol.">
        <title>101 Dothideomycetes genomes: a test case for predicting lifestyles and emergence of pathogens.</title>
        <authorList>
            <person name="Haridas S."/>
            <person name="Albert R."/>
            <person name="Binder M."/>
            <person name="Bloem J."/>
            <person name="Labutti K."/>
            <person name="Salamov A."/>
            <person name="Andreopoulos B."/>
            <person name="Baker S."/>
            <person name="Barry K."/>
            <person name="Bills G."/>
            <person name="Bluhm B."/>
            <person name="Cannon C."/>
            <person name="Castanera R."/>
            <person name="Culley D."/>
            <person name="Daum C."/>
            <person name="Ezra D."/>
            <person name="Gonzalez J."/>
            <person name="Henrissat B."/>
            <person name="Kuo A."/>
            <person name="Liang C."/>
            <person name="Lipzen A."/>
            <person name="Lutzoni F."/>
            <person name="Magnuson J."/>
            <person name="Mondo S."/>
            <person name="Nolan M."/>
            <person name="Ohm R."/>
            <person name="Pangilinan J."/>
            <person name="Park H.-J."/>
            <person name="Ramirez L."/>
            <person name="Alfaro M."/>
            <person name="Sun H."/>
            <person name="Tritt A."/>
            <person name="Yoshinaga Y."/>
            <person name="Zwiers L.-H."/>
            <person name="Turgeon B."/>
            <person name="Goodwin S."/>
            <person name="Spatafora J."/>
            <person name="Crous P."/>
            <person name="Grigoriev I."/>
        </authorList>
    </citation>
    <scope>NUCLEOTIDE SEQUENCE</scope>
    <source>
        <strain evidence="1">CBS 101060</strain>
    </source>
</reference>